<dbReference type="AlphaFoldDB" id="A0A8H3NLP1"/>
<evidence type="ECO:0000313" key="2">
    <source>
        <dbReference type="EMBL" id="GFF35326.1"/>
    </source>
</evidence>
<reference evidence="2 3" key="1">
    <citation type="submission" date="2020-01" db="EMBL/GenBank/DDBJ databases">
        <title>Draft genome sequence of Aspergillus udagawae IFM 46972.</title>
        <authorList>
            <person name="Takahashi H."/>
            <person name="Yaguchi T."/>
        </authorList>
    </citation>
    <scope>NUCLEOTIDE SEQUENCE [LARGE SCALE GENOMIC DNA]</scope>
    <source>
        <strain evidence="2 3">IFM 46972</strain>
    </source>
</reference>
<dbReference type="Proteomes" id="UP000465221">
    <property type="component" value="Unassembled WGS sequence"/>
</dbReference>
<protein>
    <submittedName>
        <fullName evidence="2">Uncharacterized protein</fullName>
    </submittedName>
</protein>
<feature type="compositionally biased region" description="Polar residues" evidence="1">
    <location>
        <begin position="38"/>
        <end position="56"/>
    </location>
</feature>
<gene>
    <name evidence="2" type="ORF">IFM46972_04525</name>
</gene>
<name>A0A8H3NLP1_9EURO</name>
<proteinExistence type="predicted"/>
<accession>A0A8H3NLP1</accession>
<sequence length="91" mass="10004">MLDEGWEPKQPQRQRRSQQKPSSGGAVTFPDLSEENLTRASCQSSLDTRQRPSSFSPFGDPYPSVVGVIIIIALRPVLTRPGTLLPAVVTR</sequence>
<organism evidence="2 3">
    <name type="scientific">Aspergillus udagawae</name>
    <dbReference type="NCBI Taxonomy" id="91492"/>
    <lineage>
        <taxon>Eukaryota</taxon>
        <taxon>Fungi</taxon>
        <taxon>Dikarya</taxon>
        <taxon>Ascomycota</taxon>
        <taxon>Pezizomycotina</taxon>
        <taxon>Eurotiomycetes</taxon>
        <taxon>Eurotiomycetidae</taxon>
        <taxon>Eurotiales</taxon>
        <taxon>Aspergillaceae</taxon>
        <taxon>Aspergillus</taxon>
        <taxon>Aspergillus subgen. Fumigati</taxon>
    </lineage>
</organism>
<comment type="caution">
    <text evidence="2">The sequence shown here is derived from an EMBL/GenBank/DDBJ whole genome shotgun (WGS) entry which is preliminary data.</text>
</comment>
<feature type="region of interest" description="Disordered" evidence="1">
    <location>
        <begin position="1"/>
        <end position="62"/>
    </location>
</feature>
<evidence type="ECO:0000313" key="3">
    <source>
        <dbReference type="Proteomes" id="UP000465221"/>
    </source>
</evidence>
<dbReference type="EMBL" id="BLKC01000025">
    <property type="protein sequence ID" value="GFF35326.1"/>
    <property type="molecule type" value="Genomic_DNA"/>
</dbReference>
<evidence type="ECO:0000256" key="1">
    <source>
        <dbReference type="SAM" id="MobiDB-lite"/>
    </source>
</evidence>